<evidence type="ECO:0000256" key="11">
    <source>
        <dbReference type="ARBA" id="ARBA00034808"/>
    </source>
</evidence>
<dbReference type="GO" id="GO:0000725">
    <property type="term" value="P:recombinational repair"/>
    <property type="evidence" value="ECO:0007669"/>
    <property type="project" value="TreeGrafter"/>
</dbReference>
<accession>B1VFF0</accession>
<dbReference type="Gene3D" id="1.10.10.160">
    <property type="match status" value="1"/>
</dbReference>
<dbReference type="Pfam" id="PF13361">
    <property type="entry name" value="UvrD_C"/>
    <property type="match status" value="1"/>
</dbReference>
<dbReference type="InterPro" id="IPR000212">
    <property type="entry name" value="DNA_helicase_UvrD/REP"/>
</dbReference>
<dbReference type="GO" id="GO:0005524">
    <property type="term" value="F:ATP binding"/>
    <property type="evidence" value="ECO:0007669"/>
    <property type="project" value="UniProtKB-UniRule"/>
</dbReference>
<dbReference type="GO" id="GO:0009314">
    <property type="term" value="P:response to radiation"/>
    <property type="evidence" value="ECO:0007669"/>
    <property type="project" value="UniProtKB-ARBA"/>
</dbReference>
<dbReference type="EC" id="5.6.2.4" evidence="11"/>
<dbReference type="STRING" id="504474.cu0529"/>
<comment type="catalytic activity">
    <reaction evidence="12">
        <text>ATP + H2O = ADP + phosphate + H(+)</text>
        <dbReference type="Rhea" id="RHEA:13065"/>
        <dbReference type="ChEBI" id="CHEBI:15377"/>
        <dbReference type="ChEBI" id="CHEBI:15378"/>
        <dbReference type="ChEBI" id="CHEBI:30616"/>
        <dbReference type="ChEBI" id="CHEBI:43474"/>
        <dbReference type="ChEBI" id="CHEBI:456216"/>
        <dbReference type="EC" id="5.6.2.4"/>
    </reaction>
</comment>
<dbReference type="GO" id="GO:0005829">
    <property type="term" value="C:cytosol"/>
    <property type="evidence" value="ECO:0007669"/>
    <property type="project" value="TreeGrafter"/>
</dbReference>
<evidence type="ECO:0000256" key="7">
    <source>
        <dbReference type="ARBA" id="ARBA00023125"/>
    </source>
</evidence>
<reference evidence="17 18" key="1">
    <citation type="journal article" date="2008" name="J. Biotechnol.">
        <title>The lifestyle of Corynebacterium urealyticum derived from its complete genome sequence established by pyrosequencing.</title>
        <authorList>
            <person name="Tauch A."/>
            <person name="Trost E."/>
            <person name="Tilker A."/>
            <person name="Ludewig U."/>
            <person name="Schneiker S."/>
            <person name="Goesmann A."/>
            <person name="Arnold W."/>
            <person name="Bekel T."/>
            <person name="Brinkrolf K."/>
            <person name="Brune I."/>
            <person name="Goetker S."/>
            <person name="Kalinowski J."/>
            <person name="Kamp P.-B."/>
            <person name="Lobo F.P."/>
            <person name="Viehoever P."/>
            <person name="Weisshaar B."/>
            <person name="Soriano F."/>
            <person name="Droege M."/>
            <person name="Puehler A."/>
        </authorList>
    </citation>
    <scope>NUCLEOTIDE SEQUENCE [LARGE SCALE GENOMIC DNA]</scope>
    <source>
        <strain evidence="18">ATCC 43042 / DSM 7109</strain>
    </source>
</reference>
<evidence type="ECO:0000259" key="16">
    <source>
        <dbReference type="PROSITE" id="PS51217"/>
    </source>
</evidence>
<feature type="region of interest" description="Disordered" evidence="14">
    <location>
        <begin position="1"/>
        <end position="157"/>
    </location>
</feature>
<evidence type="ECO:0000256" key="5">
    <source>
        <dbReference type="ARBA" id="ARBA00022806"/>
    </source>
</evidence>
<keyword evidence="8" id="KW-0234">DNA repair</keyword>
<dbReference type="eggNOG" id="COG0210">
    <property type="taxonomic scope" value="Bacteria"/>
</dbReference>
<feature type="domain" description="UvrD-like helicase ATP-binding" evidence="15">
    <location>
        <begin position="166"/>
        <end position="452"/>
    </location>
</feature>
<dbReference type="InterPro" id="IPR014016">
    <property type="entry name" value="UvrD-like_ATP-bd"/>
</dbReference>
<organism evidence="17 18">
    <name type="scientific">Corynebacterium urealyticum (strain ATCC 43042 / DSM 7109)</name>
    <dbReference type="NCBI Taxonomy" id="504474"/>
    <lineage>
        <taxon>Bacteria</taxon>
        <taxon>Bacillati</taxon>
        <taxon>Actinomycetota</taxon>
        <taxon>Actinomycetes</taxon>
        <taxon>Mycobacteriales</taxon>
        <taxon>Corynebacteriaceae</taxon>
        <taxon>Corynebacterium</taxon>
    </lineage>
</organism>
<dbReference type="PANTHER" id="PTHR11070">
    <property type="entry name" value="UVRD / RECB / PCRA DNA HELICASE FAMILY MEMBER"/>
    <property type="match status" value="1"/>
</dbReference>
<keyword evidence="4 13" id="KW-0378">Hydrolase</keyword>
<sequence>MNTPDEQDGLFPMSPGAARPADQTASPAGEQPATGASGPEAEQAEEVPLPEPQFDAEFDSGFDPGFDPAPPPEDAPPAGYEELVALMNEAAAQPSTQDEHAPAQSMGQQVPNQSQPGQAQFSQAQHTGGVDDFLGTASGGNRRGEMAAGSPFDRRHAPDNREQLLAGLNPQQKEAVQHTGSPLLIVAGAGSGKTSVLTRRIAWLLSTGVAPWQILAITFTNKAAAEMRERVADLVGPAAERMWVSTFHSMCVRILRSNAHLVAGLNTNFTIYDSDDSKRLITMVIKDHNLDVKEFAPRGVLSTISNWKNELVGPTAAKAEADADSNFHKQTVASLYADYQKRLRAANAVDFDDLIGEVVGILRNNPQVAEHYRRRFRHVLVDEYQDTNHAQYVLVSTLVGEEGSGGGELAVVGDADQSIYAFRGATIRNIEEFERDYPNAHTILLEQNYRSTQTILSAANAVIDRNTERRPKKLWTDLGQGEKIAGYVADNEHDEARFIAGEIDRLVDEGVAYGDISIMYRTNNASRALEDVLMRSGLPYKVVGGTRFYERKEIRDIVSYLKVLDNPEDTVALRRIINTPRRGIGDRALAQVTVHAEAQGVSFAQGLRDAAEDKVARLGGRGRNAIAGFLSMMDGLRKTVEDAELRASDGSPLGLPDLGAIIAAIVEQSGYRAELEKSNDPQDQTRLDNVNELISVGHEFSQEAAHQKAYEEMPAGKAVQPEVQLTQDVADAMLDEGEAPLGSVQAFLERVSLVADADQIPEEGAGQITLMTLHTAKGLEFPVVFLTGWEDGQFPHMRALSDPTELAEERRLAYVGITRAKEKLYICRAITRSGWGAPVNNPPSRFLSEVPEELVEWLREEPDWSGSWGSGGYADGSSFGGGSGYSGGWGRSGGWGSGGSGSYGSRSGGFDGGRTYGAGRAGSGFSSAGSGSGGASGGNSTGFRPGKAAGKGAAAKAKKKPTDRSGKPLELAVGDRVNHDKYGLGTVKSVDGVGSHTTVMIDFGSRGTVRLMLFGGVPMEKL</sequence>
<evidence type="ECO:0000259" key="15">
    <source>
        <dbReference type="PROSITE" id="PS51198"/>
    </source>
</evidence>
<feature type="compositionally biased region" description="Low complexity" evidence="14">
    <location>
        <begin position="946"/>
        <end position="955"/>
    </location>
</feature>
<keyword evidence="7" id="KW-0238">DNA-binding</keyword>
<evidence type="ECO:0000256" key="13">
    <source>
        <dbReference type="PROSITE-ProRule" id="PRU00560"/>
    </source>
</evidence>
<evidence type="ECO:0000256" key="9">
    <source>
        <dbReference type="ARBA" id="ARBA00023235"/>
    </source>
</evidence>
<dbReference type="GO" id="GO:0043138">
    <property type="term" value="F:3'-5' DNA helicase activity"/>
    <property type="evidence" value="ECO:0007669"/>
    <property type="project" value="UniProtKB-EC"/>
</dbReference>
<dbReference type="InterPro" id="IPR014017">
    <property type="entry name" value="DNA_helicase_UvrD-like_C"/>
</dbReference>
<dbReference type="PROSITE" id="PS51217">
    <property type="entry name" value="UVRD_HELICASE_CTER"/>
    <property type="match status" value="1"/>
</dbReference>
<dbReference type="CDD" id="cd18807">
    <property type="entry name" value="SF1_C_UvrD"/>
    <property type="match status" value="1"/>
</dbReference>
<evidence type="ECO:0000256" key="14">
    <source>
        <dbReference type="SAM" id="MobiDB-lite"/>
    </source>
</evidence>
<evidence type="ECO:0000256" key="4">
    <source>
        <dbReference type="ARBA" id="ARBA00022801"/>
    </source>
</evidence>
<comment type="similarity">
    <text evidence="1">Belongs to the helicase family. UvrD subfamily.</text>
</comment>
<dbReference type="PROSITE" id="PS51198">
    <property type="entry name" value="UVRD_HELICASE_ATP_BIND"/>
    <property type="match status" value="1"/>
</dbReference>
<name>B1VFF0_CORU7</name>
<comment type="catalytic activity">
    <reaction evidence="10">
        <text>Couples ATP hydrolysis with the unwinding of duplex DNA by translocating in the 3'-5' direction.</text>
        <dbReference type="EC" id="5.6.2.4"/>
    </reaction>
</comment>
<feature type="binding site" evidence="13">
    <location>
        <begin position="187"/>
        <end position="194"/>
    </location>
    <ligand>
        <name>ATP</name>
        <dbReference type="ChEBI" id="CHEBI:30616"/>
    </ligand>
</feature>
<evidence type="ECO:0000256" key="3">
    <source>
        <dbReference type="ARBA" id="ARBA00022763"/>
    </source>
</evidence>
<evidence type="ECO:0000256" key="12">
    <source>
        <dbReference type="ARBA" id="ARBA00048988"/>
    </source>
</evidence>
<keyword evidence="9" id="KW-0413">Isomerase</keyword>
<evidence type="ECO:0000256" key="6">
    <source>
        <dbReference type="ARBA" id="ARBA00022840"/>
    </source>
</evidence>
<dbReference type="Proteomes" id="UP000001727">
    <property type="component" value="Chromosome"/>
</dbReference>
<evidence type="ECO:0000313" key="18">
    <source>
        <dbReference type="Proteomes" id="UP000001727"/>
    </source>
</evidence>
<dbReference type="CDD" id="cd17932">
    <property type="entry name" value="DEXQc_UvrD"/>
    <property type="match status" value="1"/>
</dbReference>
<feature type="compositionally biased region" description="Polar residues" evidence="14">
    <location>
        <begin position="105"/>
        <end position="126"/>
    </location>
</feature>
<feature type="compositionally biased region" description="Gly residues" evidence="14">
    <location>
        <begin position="930"/>
        <end position="940"/>
    </location>
</feature>
<dbReference type="AlphaFoldDB" id="B1VFF0"/>
<protein>
    <recommendedName>
        <fullName evidence="11">DNA 3'-5' helicase</fullName>
        <ecNumber evidence="11">5.6.2.4</ecNumber>
    </recommendedName>
</protein>
<dbReference type="Gene3D" id="1.10.486.10">
    <property type="entry name" value="PCRA, domain 4"/>
    <property type="match status" value="1"/>
</dbReference>
<evidence type="ECO:0000256" key="2">
    <source>
        <dbReference type="ARBA" id="ARBA00022741"/>
    </source>
</evidence>
<dbReference type="GO" id="GO:0003677">
    <property type="term" value="F:DNA binding"/>
    <property type="evidence" value="ECO:0007669"/>
    <property type="project" value="UniProtKB-KW"/>
</dbReference>
<keyword evidence="3" id="KW-0227">DNA damage</keyword>
<dbReference type="InterPro" id="IPR013986">
    <property type="entry name" value="DExx_box_DNA_helicase_dom_sf"/>
</dbReference>
<keyword evidence="5 13" id="KW-0347">Helicase</keyword>
<keyword evidence="6 13" id="KW-0067">ATP-binding</keyword>
<evidence type="ECO:0000256" key="8">
    <source>
        <dbReference type="ARBA" id="ARBA00023204"/>
    </source>
</evidence>
<dbReference type="GO" id="GO:0033202">
    <property type="term" value="C:DNA helicase complex"/>
    <property type="evidence" value="ECO:0007669"/>
    <property type="project" value="TreeGrafter"/>
</dbReference>
<proteinExistence type="inferred from homology"/>
<dbReference type="SUPFAM" id="SSF52540">
    <property type="entry name" value="P-loop containing nucleoside triphosphate hydrolases"/>
    <property type="match status" value="1"/>
</dbReference>
<evidence type="ECO:0000256" key="10">
    <source>
        <dbReference type="ARBA" id="ARBA00034617"/>
    </source>
</evidence>
<dbReference type="PANTHER" id="PTHR11070:SF2">
    <property type="entry name" value="ATP-DEPENDENT DNA HELICASE SRS2"/>
    <property type="match status" value="1"/>
</dbReference>
<dbReference type="Pfam" id="PF00580">
    <property type="entry name" value="UvrD-helicase"/>
    <property type="match status" value="1"/>
</dbReference>
<dbReference type="Pfam" id="PF21196">
    <property type="entry name" value="PcrA_UvrD_tudor"/>
    <property type="match status" value="1"/>
</dbReference>
<dbReference type="GO" id="GO:0016887">
    <property type="term" value="F:ATP hydrolysis activity"/>
    <property type="evidence" value="ECO:0007669"/>
    <property type="project" value="RHEA"/>
</dbReference>
<dbReference type="EMBL" id="AM942444">
    <property type="protein sequence ID" value="CAQ04489.1"/>
    <property type="molecule type" value="Genomic_DNA"/>
</dbReference>
<keyword evidence="18" id="KW-1185">Reference proteome</keyword>
<evidence type="ECO:0000256" key="1">
    <source>
        <dbReference type="ARBA" id="ARBA00009922"/>
    </source>
</evidence>
<feature type="domain" description="UvrD-like helicase C-terminal" evidence="16">
    <location>
        <begin position="453"/>
        <end position="778"/>
    </location>
</feature>
<feature type="region of interest" description="Disordered" evidence="14">
    <location>
        <begin position="925"/>
        <end position="970"/>
    </location>
</feature>
<evidence type="ECO:0000313" key="17">
    <source>
        <dbReference type="EMBL" id="CAQ04489.1"/>
    </source>
</evidence>
<dbReference type="Gene3D" id="3.40.50.300">
    <property type="entry name" value="P-loop containing nucleotide triphosphate hydrolases"/>
    <property type="match status" value="2"/>
</dbReference>
<dbReference type="HOGENOM" id="CLU_004585_3_1_11"/>
<keyword evidence="2 13" id="KW-0547">Nucleotide-binding</keyword>
<dbReference type="KEGG" id="cur:cu0529"/>
<gene>
    <name evidence="17" type="ordered locus">cu0529</name>
</gene>
<dbReference type="FunFam" id="1.10.10.160:FF:000001">
    <property type="entry name" value="ATP-dependent DNA helicase"/>
    <property type="match status" value="1"/>
</dbReference>
<dbReference type="InterPro" id="IPR027417">
    <property type="entry name" value="P-loop_NTPase"/>
</dbReference>